<organism evidence="1">
    <name type="scientific">marine sediment metagenome</name>
    <dbReference type="NCBI Taxonomy" id="412755"/>
    <lineage>
        <taxon>unclassified sequences</taxon>
        <taxon>metagenomes</taxon>
        <taxon>ecological metagenomes</taxon>
    </lineage>
</organism>
<evidence type="ECO:0000313" key="1">
    <source>
        <dbReference type="EMBL" id="GAG28283.1"/>
    </source>
</evidence>
<accession>X0WUW6</accession>
<reference evidence="1" key="1">
    <citation type="journal article" date="2014" name="Front. Microbiol.">
        <title>High frequency of phylogenetically diverse reductive dehalogenase-homologous genes in deep subseafloor sedimentary metagenomes.</title>
        <authorList>
            <person name="Kawai M."/>
            <person name="Futagami T."/>
            <person name="Toyoda A."/>
            <person name="Takaki Y."/>
            <person name="Nishi S."/>
            <person name="Hori S."/>
            <person name="Arai W."/>
            <person name="Tsubouchi T."/>
            <person name="Morono Y."/>
            <person name="Uchiyama I."/>
            <person name="Ito T."/>
            <person name="Fujiyama A."/>
            <person name="Inagaki F."/>
            <person name="Takami H."/>
        </authorList>
    </citation>
    <scope>NUCLEOTIDE SEQUENCE</scope>
    <source>
        <strain evidence="1">Expedition CK06-06</strain>
    </source>
</reference>
<proteinExistence type="predicted"/>
<feature type="non-terminal residue" evidence="1">
    <location>
        <position position="103"/>
    </location>
</feature>
<dbReference type="AlphaFoldDB" id="X0WUW6"/>
<gene>
    <name evidence="1" type="ORF">S01H1_73057</name>
</gene>
<sequence length="103" mass="10931">MATAWLNGTIIDDGGLPCEGRFEYGYVPAFGLATPWRNNLRTGDTFLVHVLNLLGGVTVYFQAQARNALGVTVGATLTFTTIPREPLVLTVAATDLSTGGFTP</sequence>
<dbReference type="EMBL" id="BARS01048790">
    <property type="protein sequence ID" value="GAG28283.1"/>
    <property type="molecule type" value="Genomic_DNA"/>
</dbReference>
<name>X0WUW6_9ZZZZ</name>
<comment type="caution">
    <text evidence="1">The sequence shown here is derived from an EMBL/GenBank/DDBJ whole genome shotgun (WGS) entry which is preliminary data.</text>
</comment>
<protein>
    <submittedName>
        <fullName evidence="1">Uncharacterized protein</fullName>
    </submittedName>
</protein>